<dbReference type="PROSITE" id="PS51007">
    <property type="entry name" value="CYTC"/>
    <property type="match status" value="1"/>
</dbReference>
<sequence>MSSYRLRPFSHWLLALFLTFTAVGQLAAQDAASVSKEGVTPGAAPAGAAAAAAGTAAPAGDAAAIAAGDALFKGNCAQCHAVNDVVVGPALAGIDKRRPMPWIIKWVKNSSKVVASGDEYAVKIFNEYQKQQMPSFALSDAEITSIVAYVKSAEGAPVAAKDPAGTAVDTSEGKGVSDAAGAGKYMNAVLIVLVVVLIVLVVTLVIIANIMKDVLRGRKDLDGRDVEILEQKTDWAAILKSGWLRGVVGVLFVLVILYESIQGLMAVGLSQGYQPAQPIAFSHKLHAGEHQINCAYCHTSVYKSKSANIPSANICMNCHSQIKTTSPEIKKIYRAIQRQQPIQWVRIHNLPDLAYFNHSQHTQVGGIQCQTCHGPIEKMDVVYQYSALTMGWCINCHRETPLNTKGNGYYDNLVKLHNDANAGAPFTVSSNGGTECSKCHY</sequence>
<comment type="caution">
    <text evidence="1">The sequence shown here is derived from an EMBL/GenBank/DDBJ whole genome shotgun (WGS) entry which is preliminary data.</text>
</comment>
<dbReference type="GO" id="GO:0009055">
    <property type="term" value="F:electron transfer activity"/>
    <property type="evidence" value="ECO:0007669"/>
    <property type="project" value="InterPro"/>
</dbReference>
<dbReference type="Pfam" id="PF14522">
    <property type="entry name" value="Cytochrome_C7"/>
    <property type="match status" value="1"/>
</dbReference>
<dbReference type="Proteomes" id="UP000326380">
    <property type="component" value="Unassembled WGS sequence"/>
</dbReference>
<dbReference type="PANTHER" id="PTHR39425:SF1">
    <property type="entry name" value="CYTOCHROME C7-LIKE DOMAIN-CONTAINING PROTEIN"/>
    <property type="match status" value="1"/>
</dbReference>
<evidence type="ECO:0000313" key="2">
    <source>
        <dbReference type="Proteomes" id="UP000326380"/>
    </source>
</evidence>
<dbReference type="Gene3D" id="1.10.760.10">
    <property type="entry name" value="Cytochrome c-like domain"/>
    <property type="match status" value="1"/>
</dbReference>
<dbReference type="RefSeq" id="WP_151077794.1">
    <property type="nucleotide sequence ID" value="NZ_CP047647.1"/>
</dbReference>
<dbReference type="InterPro" id="IPR029467">
    <property type="entry name" value="Cyt_c7-like"/>
</dbReference>
<dbReference type="InterPro" id="IPR036280">
    <property type="entry name" value="Multihaem_cyt_sf"/>
</dbReference>
<dbReference type="PANTHER" id="PTHR39425">
    <property type="entry name" value="LIPOPROTEIN CYTOCHROME C"/>
    <property type="match status" value="1"/>
</dbReference>
<dbReference type="GO" id="GO:0020037">
    <property type="term" value="F:heme binding"/>
    <property type="evidence" value="ECO:0007669"/>
    <property type="project" value="InterPro"/>
</dbReference>
<dbReference type="InterPro" id="IPR009056">
    <property type="entry name" value="Cyt_c-like_dom"/>
</dbReference>
<dbReference type="Pfam" id="PF00034">
    <property type="entry name" value="Cytochrom_C"/>
    <property type="match status" value="1"/>
</dbReference>
<accession>A0A7L5A2G3</accession>
<dbReference type="AlphaFoldDB" id="A0A7L5A2G3"/>
<proteinExistence type="predicted"/>
<organism evidence="1 2">
    <name type="scientific">Hymenobacter busanensis</name>
    <dbReference type="NCBI Taxonomy" id="2607656"/>
    <lineage>
        <taxon>Bacteria</taxon>
        <taxon>Pseudomonadati</taxon>
        <taxon>Bacteroidota</taxon>
        <taxon>Cytophagia</taxon>
        <taxon>Cytophagales</taxon>
        <taxon>Hymenobacteraceae</taxon>
        <taxon>Hymenobacter</taxon>
    </lineage>
</organism>
<evidence type="ECO:0000313" key="1">
    <source>
        <dbReference type="EMBL" id="KAA9338270.1"/>
    </source>
</evidence>
<dbReference type="SUPFAM" id="SSF48695">
    <property type="entry name" value="Multiheme cytochromes"/>
    <property type="match status" value="1"/>
</dbReference>
<keyword evidence="2" id="KW-1185">Reference proteome</keyword>
<dbReference type="EMBL" id="VTWU01000002">
    <property type="protein sequence ID" value="KAA9338270.1"/>
    <property type="molecule type" value="Genomic_DNA"/>
</dbReference>
<reference evidence="1 2" key="1">
    <citation type="submission" date="2019-09" db="EMBL/GenBank/DDBJ databases">
        <title>Genome sequence of Hymenobacter sp. M3.</title>
        <authorList>
            <person name="Srinivasan S."/>
        </authorList>
    </citation>
    <scope>NUCLEOTIDE SEQUENCE [LARGE SCALE GENOMIC DNA]</scope>
    <source>
        <strain evidence="1 2">M3</strain>
    </source>
</reference>
<dbReference type="CDD" id="cd08168">
    <property type="entry name" value="Cytochrom_C3"/>
    <property type="match status" value="1"/>
</dbReference>
<dbReference type="InterPro" id="IPR036909">
    <property type="entry name" value="Cyt_c-like_dom_sf"/>
</dbReference>
<gene>
    <name evidence="1" type="ORF">F0P96_05365</name>
</gene>
<dbReference type="Gene3D" id="3.90.10.10">
    <property type="entry name" value="Cytochrome C3"/>
    <property type="match status" value="2"/>
</dbReference>
<protein>
    <submittedName>
        <fullName evidence="1">C-type cytochrome</fullName>
    </submittedName>
</protein>
<dbReference type="SUPFAM" id="SSF46626">
    <property type="entry name" value="Cytochrome c"/>
    <property type="match status" value="1"/>
</dbReference>
<name>A0A7L5A2G3_9BACT</name>